<evidence type="ECO:0000256" key="4">
    <source>
        <dbReference type="ARBA" id="ARBA00022833"/>
    </source>
</evidence>
<dbReference type="InterPro" id="IPR001915">
    <property type="entry name" value="Peptidase_M48"/>
</dbReference>
<evidence type="ECO:0000256" key="2">
    <source>
        <dbReference type="ARBA" id="ARBA00022723"/>
    </source>
</evidence>
<dbReference type="GO" id="GO:0008237">
    <property type="term" value="F:metallopeptidase activity"/>
    <property type="evidence" value="ECO:0007669"/>
    <property type="project" value="UniProtKB-KW"/>
</dbReference>
<evidence type="ECO:0000256" key="5">
    <source>
        <dbReference type="ARBA" id="ARBA00023049"/>
    </source>
</evidence>
<dbReference type="RefSeq" id="WP_344398015.1">
    <property type="nucleotide sequence ID" value="NZ_BAAASG010000001.1"/>
</dbReference>
<evidence type="ECO:0000313" key="10">
    <source>
        <dbReference type="Proteomes" id="UP001501777"/>
    </source>
</evidence>
<keyword evidence="7" id="KW-0812">Transmembrane</keyword>
<keyword evidence="7" id="KW-0472">Membrane</keyword>
<evidence type="ECO:0000256" key="7">
    <source>
        <dbReference type="SAM" id="Phobius"/>
    </source>
</evidence>
<evidence type="ECO:0000259" key="8">
    <source>
        <dbReference type="Pfam" id="PF01435"/>
    </source>
</evidence>
<evidence type="ECO:0000256" key="3">
    <source>
        <dbReference type="ARBA" id="ARBA00022801"/>
    </source>
</evidence>
<comment type="cofactor">
    <cofactor evidence="6">
        <name>Zn(2+)</name>
        <dbReference type="ChEBI" id="CHEBI:29105"/>
    </cofactor>
    <text evidence="6">Binds 1 zinc ion per subunit.</text>
</comment>
<keyword evidence="3 6" id="KW-0378">Hydrolase</keyword>
<dbReference type="PANTHER" id="PTHR34978:SF3">
    <property type="entry name" value="SLR0241 PROTEIN"/>
    <property type="match status" value="1"/>
</dbReference>
<keyword evidence="10" id="KW-1185">Reference proteome</keyword>
<keyword evidence="5 6" id="KW-0482">Metalloprotease</keyword>
<feature type="domain" description="Peptidase M48" evidence="8">
    <location>
        <begin position="128"/>
        <end position="183"/>
    </location>
</feature>
<evidence type="ECO:0000313" key="9">
    <source>
        <dbReference type="EMBL" id="GAA2471441.1"/>
    </source>
</evidence>
<organism evidence="9 10">
    <name type="scientific">Streptomyces longisporus</name>
    <dbReference type="NCBI Taxonomy" id="1948"/>
    <lineage>
        <taxon>Bacteria</taxon>
        <taxon>Bacillati</taxon>
        <taxon>Actinomycetota</taxon>
        <taxon>Actinomycetes</taxon>
        <taxon>Kitasatosporales</taxon>
        <taxon>Streptomycetaceae</taxon>
        <taxon>Streptomyces</taxon>
    </lineage>
</organism>
<reference evidence="10" key="1">
    <citation type="journal article" date="2019" name="Int. J. Syst. Evol. Microbiol.">
        <title>The Global Catalogue of Microorganisms (GCM) 10K type strain sequencing project: providing services to taxonomists for standard genome sequencing and annotation.</title>
        <authorList>
            <consortium name="The Broad Institute Genomics Platform"/>
            <consortium name="The Broad Institute Genome Sequencing Center for Infectious Disease"/>
            <person name="Wu L."/>
            <person name="Ma J."/>
        </authorList>
    </citation>
    <scope>NUCLEOTIDE SEQUENCE [LARGE SCALE GENOMIC DNA]</scope>
    <source>
        <strain evidence="10">JCM 4395</strain>
    </source>
</reference>
<evidence type="ECO:0000256" key="6">
    <source>
        <dbReference type="RuleBase" id="RU003983"/>
    </source>
</evidence>
<dbReference type="Pfam" id="PF01435">
    <property type="entry name" value="Peptidase_M48"/>
    <property type="match status" value="1"/>
</dbReference>
<accession>A0ABP5Y0E5</accession>
<comment type="similarity">
    <text evidence="6">Belongs to the peptidase M48 family.</text>
</comment>
<comment type="caution">
    <text evidence="9">The sequence shown here is derived from an EMBL/GenBank/DDBJ whole genome shotgun (WGS) entry which is preliminary data.</text>
</comment>
<evidence type="ECO:0000256" key="1">
    <source>
        <dbReference type="ARBA" id="ARBA00022670"/>
    </source>
</evidence>
<proteinExistence type="inferred from homology"/>
<keyword evidence="7" id="KW-1133">Transmembrane helix</keyword>
<gene>
    <name evidence="9" type="ORF">GCM10010276_02130</name>
</gene>
<feature type="transmembrane region" description="Helical" evidence="7">
    <location>
        <begin position="81"/>
        <end position="101"/>
    </location>
</feature>
<protein>
    <submittedName>
        <fullName evidence="9">M48 family metalloprotease</fullName>
    </submittedName>
</protein>
<dbReference type="InterPro" id="IPR052173">
    <property type="entry name" value="Beta-lactam_resp_regulator"/>
</dbReference>
<dbReference type="Gene3D" id="3.30.2010.10">
    <property type="entry name" value="Metalloproteases ('zincins'), catalytic domain"/>
    <property type="match status" value="1"/>
</dbReference>
<keyword evidence="4 6" id="KW-0862">Zinc</keyword>
<dbReference type="PANTHER" id="PTHR34978">
    <property type="entry name" value="POSSIBLE SENSOR-TRANSDUCER PROTEIN BLAR"/>
    <property type="match status" value="1"/>
</dbReference>
<keyword evidence="2" id="KW-0479">Metal-binding</keyword>
<dbReference type="EMBL" id="BAAASG010000001">
    <property type="protein sequence ID" value="GAA2471441.1"/>
    <property type="molecule type" value="Genomic_DNA"/>
</dbReference>
<dbReference type="CDD" id="cd07326">
    <property type="entry name" value="M56_BlaR1_MecR1_like"/>
    <property type="match status" value="1"/>
</dbReference>
<feature type="transmembrane region" description="Helical" evidence="7">
    <location>
        <begin position="35"/>
        <end position="61"/>
    </location>
</feature>
<dbReference type="Proteomes" id="UP001501777">
    <property type="component" value="Unassembled WGS sequence"/>
</dbReference>
<name>A0ABP5Y0E5_STRLO</name>
<keyword evidence="1 6" id="KW-0645">Protease</keyword>
<sequence length="321" mass="33289">MIYAVWLPLLMPLLAVPVARRGAEQLRPRTAAWALTTLALVLALSSTAALGILALAGALRLPFVAEAARLSPHLLGAGSPTTVPAAVLAALALTGLGALVLDRARRHLRELRAAHRQFRSGASAGDLCVRHDDRPEAYALPGRPGRIVVTTGMLRALSAGEREVLFAHERAHLTGRHHVFLAAAEFAVALHPALRGLRAPLSYALERWADESAAQATGDRALTARAVGRAALAARAAGPSARPRLSLTATAGPVPRRVTALLSAPAPATRMLPRSLACLLLACVAVSATAVLDAATDLHAGIEVAQGEQGQHGHAVLGDGD</sequence>